<feature type="transmembrane region" description="Helical" evidence="1">
    <location>
        <begin position="47"/>
        <end position="72"/>
    </location>
</feature>
<protein>
    <submittedName>
        <fullName evidence="2">Uncharacterized protein</fullName>
    </submittedName>
</protein>
<sequence length="76" mass="8527">MTEERFTLIWAVMAVAIGIYQIVFTKSTVRSALKWQRRNPDAPHPQWLYLFARVIGWSFVVVGVTVGGFTIAGSLA</sequence>
<accession>A0ABW7XM14</accession>
<comment type="caution">
    <text evidence="2">The sequence shown here is derived from an EMBL/GenBank/DDBJ whole genome shotgun (WGS) entry which is preliminary data.</text>
</comment>
<reference evidence="2 3" key="1">
    <citation type="submission" date="2024-10" db="EMBL/GenBank/DDBJ databases">
        <title>The Natural Products Discovery Center: Release of the First 8490 Sequenced Strains for Exploring Actinobacteria Biosynthetic Diversity.</title>
        <authorList>
            <person name="Kalkreuter E."/>
            <person name="Kautsar S.A."/>
            <person name="Yang D."/>
            <person name="Bader C.D."/>
            <person name="Teijaro C.N."/>
            <person name="Fluegel L."/>
            <person name="Davis C.M."/>
            <person name="Simpson J.R."/>
            <person name="Lauterbach L."/>
            <person name="Steele A.D."/>
            <person name="Gui C."/>
            <person name="Meng S."/>
            <person name="Li G."/>
            <person name="Viehrig K."/>
            <person name="Ye F."/>
            <person name="Su P."/>
            <person name="Kiefer A.F."/>
            <person name="Nichols A."/>
            <person name="Cepeda A.J."/>
            <person name="Yan W."/>
            <person name="Fan B."/>
            <person name="Jiang Y."/>
            <person name="Adhikari A."/>
            <person name="Zheng C.-J."/>
            <person name="Schuster L."/>
            <person name="Cowan T.M."/>
            <person name="Smanski M.J."/>
            <person name="Chevrette M.G."/>
            <person name="De Carvalho L.P.S."/>
            <person name="Shen B."/>
        </authorList>
    </citation>
    <scope>NUCLEOTIDE SEQUENCE [LARGE SCALE GENOMIC DNA]</scope>
    <source>
        <strain evidence="2 3">NPDC019481</strain>
    </source>
</reference>
<keyword evidence="1" id="KW-0472">Membrane</keyword>
<keyword evidence="3" id="KW-1185">Reference proteome</keyword>
<evidence type="ECO:0000313" key="3">
    <source>
        <dbReference type="Proteomes" id="UP001611580"/>
    </source>
</evidence>
<proteinExistence type="predicted"/>
<gene>
    <name evidence="2" type="ORF">ACH47X_15935</name>
</gene>
<name>A0ABW7XM14_9MICO</name>
<organism evidence="2 3">
    <name type="scientific">Promicromonospora kroppenstedtii</name>
    <dbReference type="NCBI Taxonomy" id="440482"/>
    <lineage>
        <taxon>Bacteria</taxon>
        <taxon>Bacillati</taxon>
        <taxon>Actinomycetota</taxon>
        <taxon>Actinomycetes</taxon>
        <taxon>Micrococcales</taxon>
        <taxon>Promicromonosporaceae</taxon>
        <taxon>Promicromonospora</taxon>
    </lineage>
</organism>
<dbReference type="Proteomes" id="UP001611580">
    <property type="component" value="Unassembled WGS sequence"/>
</dbReference>
<evidence type="ECO:0000256" key="1">
    <source>
        <dbReference type="SAM" id="Phobius"/>
    </source>
</evidence>
<keyword evidence="1" id="KW-0812">Transmembrane</keyword>
<dbReference type="EMBL" id="JBIRYI010000009">
    <property type="protein sequence ID" value="MFI2488403.1"/>
    <property type="molecule type" value="Genomic_DNA"/>
</dbReference>
<feature type="transmembrane region" description="Helical" evidence="1">
    <location>
        <begin position="6"/>
        <end position="26"/>
    </location>
</feature>
<keyword evidence="1" id="KW-1133">Transmembrane helix</keyword>
<evidence type="ECO:0000313" key="2">
    <source>
        <dbReference type="EMBL" id="MFI2488403.1"/>
    </source>
</evidence>
<dbReference type="RefSeq" id="WP_397405562.1">
    <property type="nucleotide sequence ID" value="NZ_JBIRYI010000009.1"/>
</dbReference>